<dbReference type="OrthoDB" id="419317at2759"/>
<accession>A0A835M7P9</accession>
<dbReference type="SMART" id="SM00213">
    <property type="entry name" value="UBQ"/>
    <property type="match status" value="2"/>
</dbReference>
<proteinExistence type="predicted"/>
<comment type="caution">
    <text evidence="3">The sequence shown here is derived from an EMBL/GenBank/DDBJ whole genome shotgun (WGS) entry which is preliminary data.</text>
</comment>
<dbReference type="InterPro" id="IPR019956">
    <property type="entry name" value="Ubiquitin_dom"/>
</dbReference>
<sequence length="193" mass="22112">MVNLKSVSFAEDWLQNEQKVVDYDIKNGSIISVFLDSGFRTKIHVKMLQTGKPITLDVGMRDTVLTIKRKIQNKEAWWGSQLAKRKLGLDKVELENDMTLADLHFSEGQTLNLRSDNMQIFIRVPSGKLINCRVDGSYTVQNVQEMIEEQEGIHIRSQRLIYGAMQLEPSRSLDDYNIKEDATIHLVLRLCGC</sequence>
<dbReference type="PROSITE" id="PS50053">
    <property type="entry name" value="UBIQUITIN_2"/>
    <property type="match status" value="2"/>
</dbReference>
<evidence type="ECO:0000256" key="1">
    <source>
        <dbReference type="ARBA" id="ARBA00022499"/>
    </source>
</evidence>
<dbReference type="AlphaFoldDB" id="A0A835M7P9"/>
<name>A0A835M7P9_9MAGN</name>
<feature type="domain" description="Ubiquitin-like" evidence="2">
    <location>
        <begin position="118"/>
        <end position="193"/>
    </location>
</feature>
<dbReference type="CDD" id="cd17039">
    <property type="entry name" value="Ubl_ubiquitin_like"/>
    <property type="match status" value="1"/>
</dbReference>
<gene>
    <name evidence="3" type="ORF">IFM89_007240</name>
</gene>
<dbReference type="Pfam" id="PF00240">
    <property type="entry name" value="ubiquitin"/>
    <property type="match status" value="2"/>
</dbReference>
<dbReference type="InterPro" id="IPR000626">
    <property type="entry name" value="Ubiquitin-like_dom"/>
</dbReference>
<reference evidence="3 4" key="1">
    <citation type="submission" date="2020-10" db="EMBL/GenBank/DDBJ databases">
        <title>The Coptis chinensis genome and diversification of protoberbering-type alkaloids.</title>
        <authorList>
            <person name="Wang B."/>
            <person name="Shu S."/>
            <person name="Song C."/>
            <person name="Liu Y."/>
        </authorList>
    </citation>
    <scope>NUCLEOTIDE SEQUENCE [LARGE SCALE GENOMIC DNA]</scope>
    <source>
        <strain evidence="3">HL-2020</strain>
        <tissue evidence="3">Leaf</tissue>
    </source>
</reference>
<dbReference type="GO" id="GO:0003729">
    <property type="term" value="F:mRNA binding"/>
    <property type="evidence" value="ECO:0007669"/>
    <property type="project" value="UniProtKB-ARBA"/>
</dbReference>
<dbReference type="Gene3D" id="3.10.20.90">
    <property type="entry name" value="Phosphatidylinositol 3-kinase Catalytic Subunit, Chain A, domain 1"/>
    <property type="match status" value="2"/>
</dbReference>
<organism evidence="3 4">
    <name type="scientific">Coptis chinensis</name>
    <dbReference type="NCBI Taxonomy" id="261450"/>
    <lineage>
        <taxon>Eukaryota</taxon>
        <taxon>Viridiplantae</taxon>
        <taxon>Streptophyta</taxon>
        <taxon>Embryophyta</taxon>
        <taxon>Tracheophyta</taxon>
        <taxon>Spermatophyta</taxon>
        <taxon>Magnoliopsida</taxon>
        <taxon>Ranunculales</taxon>
        <taxon>Ranunculaceae</taxon>
        <taxon>Coptidoideae</taxon>
        <taxon>Coptis</taxon>
    </lineage>
</organism>
<dbReference type="InterPro" id="IPR029071">
    <property type="entry name" value="Ubiquitin-like_domsf"/>
</dbReference>
<evidence type="ECO:0000313" key="4">
    <source>
        <dbReference type="Proteomes" id="UP000631114"/>
    </source>
</evidence>
<dbReference type="Proteomes" id="UP000631114">
    <property type="component" value="Unassembled WGS sequence"/>
</dbReference>
<dbReference type="PANTHER" id="PTHR10666">
    <property type="entry name" value="UBIQUITIN"/>
    <property type="match status" value="1"/>
</dbReference>
<keyword evidence="1" id="KW-1017">Isopeptide bond</keyword>
<keyword evidence="4" id="KW-1185">Reference proteome</keyword>
<dbReference type="SUPFAM" id="SSF54236">
    <property type="entry name" value="Ubiquitin-like"/>
    <property type="match status" value="2"/>
</dbReference>
<evidence type="ECO:0000259" key="2">
    <source>
        <dbReference type="PROSITE" id="PS50053"/>
    </source>
</evidence>
<dbReference type="InterPro" id="IPR050158">
    <property type="entry name" value="Ubiquitin_ubiquitin-like"/>
</dbReference>
<evidence type="ECO:0000313" key="3">
    <source>
        <dbReference type="EMBL" id="KAF9619492.1"/>
    </source>
</evidence>
<dbReference type="EMBL" id="JADFTS010000002">
    <property type="protein sequence ID" value="KAF9619492.1"/>
    <property type="molecule type" value="Genomic_DNA"/>
</dbReference>
<protein>
    <recommendedName>
        <fullName evidence="2">Ubiquitin-like domain-containing protein</fullName>
    </recommendedName>
</protein>
<dbReference type="PRINTS" id="PR00348">
    <property type="entry name" value="UBIQUITIN"/>
</dbReference>
<feature type="domain" description="Ubiquitin-like" evidence="2">
    <location>
        <begin position="41"/>
        <end position="113"/>
    </location>
</feature>